<dbReference type="InterPro" id="IPR005821">
    <property type="entry name" value="Ion_trans_dom"/>
</dbReference>
<evidence type="ECO:0000256" key="5">
    <source>
        <dbReference type="SAM" id="Phobius"/>
    </source>
</evidence>
<keyword evidence="2 5" id="KW-0812">Transmembrane</keyword>
<name>A0A1Y1VL48_9FUNG</name>
<keyword evidence="3 5" id="KW-1133">Transmembrane helix</keyword>
<dbReference type="Gene3D" id="1.20.120.350">
    <property type="entry name" value="Voltage-gated potassium channels. Chain C"/>
    <property type="match status" value="1"/>
</dbReference>
<evidence type="ECO:0000256" key="1">
    <source>
        <dbReference type="ARBA" id="ARBA00004141"/>
    </source>
</evidence>
<dbReference type="EMBL" id="MCFH01000004">
    <property type="protein sequence ID" value="ORX58489.1"/>
    <property type="molecule type" value="Genomic_DNA"/>
</dbReference>
<dbReference type="PANTHER" id="PTHR38483">
    <property type="entry name" value="CHROMOSOME 1, WHOLE GENOME SHOTGUN SEQUENCE"/>
    <property type="match status" value="1"/>
</dbReference>
<feature type="transmembrane region" description="Helical" evidence="5">
    <location>
        <begin position="60"/>
        <end position="78"/>
    </location>
</feature>
<evidence type="ECO:0000259" key="6">
    <source>
        <dbReference type="Pfam" id="PF00520"/>
    </source>
</evidence>
<dbReference type="Proteomes" id="UP000193719">
    <property type="component" value="Unassembled WGS sequence"/>
</dbReference>
<dbReference type="OrthoDB" id="429183at2759"/>
<gene>
    <name evidence="7" type="ORF">BCR36DRAFT_408996</name>
</gene>
<keyword evidence="4 5" id="KW-0472">Membrane</keyword>
<accession>A0A1Y1VL48</accession>
<evidence type="ECO:0000256" key="4">
    <source>
        <dbReference type="ARBA" id="ARBA00023136"/>
    </source>
</evidence>
<feature type="transmembrane region" description="Helical" evidence="5">
    <location>
        <begin position="116"/>
        <end position="138"/>
    </location>
</feature>
<sequence>MSLNSILEQKLSNLAEKELQIELEPLDSRGMYINPHQDTITRKDVMKNIANRIIHSRKYALFYIFVIILSLIVLITSFNTKCLSTIYLLMDYFINISLIIEVLLRINALGKNYWKSFLNIIDIIIVPLCVITLIYLTVDDCSNRQEKIADNIIIGVRNGLQLFRLVLLIKNNDIFSSEVEIVDFSSIDNNQEEEELSEIISDDATIDTGADMDFLIEYEEFEKELAL</sequence>
<dbReference type="GO" id="GO:0005216">
    <property type="term" value="F:monoatomic ion channel activity"/>
    <property type="evidence" value="ECO:0007669"/>
    <property type="project" value="InterPro"/>
</dbReference>
<proteinExistence type="predicted"/>
<protein>
    <recommendedName>
        <fullName evidence="6">Ion transport domain-containing protein</fullName>
    </recommendedName>
</protein>
<feature type="domain" description="Ion transport" evidence="6">
    <location>
        <begin position="59"/>
        <end position="169"/>
    </location>
</feature>
<evidence type="ECO:0000256" key="2">
    <source>
        <dbReference type="ARBA" id="ARBA00022692"/>
    </source>
</evidence>
<reference evidence="7 8" key="1">
    <citation type="submission" date="2016-08" db="EMBL/GenBank/DDBJ databases">
        <title>Genomes of anaerobic fungi encode conserved fungal cellulosomes for biomass hydrolysis.</title>
        <authorList>
            <consortium name="DOE Joint Genome Institute"/>
            <person name="Haitjema C.H."/>
            <person name="Gilmore S.P."/>
            <person name="Henske J.K."/>
            <person name="Solomon K.V."/>
            <person name="De Groot R."/>
            <person name="Kuo A."/>
            <person name="Mondo S.J."/>
            <person name="Salamov A.A."/>
            <person name="Labutti K."/>
            <person name="Zhao Z."/>
            <person name="Chiniquy J."/>
            <person name="Barry K."/>
            <person name="Brewer H.M."/>
            <person name="Purvine S.O."/>
            <person name="Wright A.T."/>
            <person name="Boxma B."/>
            <person name="Van Alen T."/>
            <person name="Hackstein J.H."/>
            <person name="Baker S.E."/>
            <person name="Grigoriev I.V."/>
            <person name="O'Malley M.A."/>
        </authorList>
    </citation>
    <scope>NUCLEOTIDE SEQUENCE [LARGE SCALE GENOMIC DNA]</scope>
    <source>
        <strain evidence="8">finn</strain>
    </source>
</reference>
<evidence type="ECO:0000256" key="3">
    <source>
        <dbReference type="ARBA" id="ARBA00022989"/>
    </source>
</evidence>
<comment type="caution">
    <text evidence="7">The sequence shown here is derived from an EMBL/GenBank/DDBJ whole genome shotgun (WGS) entry which is preliminary data.</text>
</comment>
<evidence type="ECO:0000313" key="7">
    <source>
        <dbReference type="EMBL" id="ORX58489.1"/>
    </source>
</evidence>
<comment type="subcellular location">
    <subcellularLocation>
        <location evidence="1">Membrane</location>
        <topology evidence="1">Multi-pass membrane protein</topology>
    </subcellularLocation>
</comment>
<reference evidence="7 8" key="2">
    <citation type="submission" date="2016-08" db="EMBL/GenBank/DDBJ databases">
        <title>Pervasive Adenine N6-methylation of Active Genes in Fungi.</title>
        <authorList>
            <consortium name="DOE Joint Genome Institute"/>
            <person name="Mondo S.J."/>
            <person name="Dannebaum R.O."/>
            <person name="Kuo R.C."/>
            <person name="Labutti K."/>
            <person name="Haridas S."/>
            <person name="Kuo A."/>
            <person name="Salamov A."/>
            <person name="Ahrendt S.R."/>
            <person name="Lipzen A."/>
            <person name="Sullivan W."/>
            <person name="Andreopoulos W.B."/>
            <person name="Clum A."/>
            <person name="Lindquist E."/>
            <person name="Daum C."/>
            <person name="Ramamoorthy G.K."/>
            <person name="Gryganskyi A."/>
            <person name="Culley D."/>
            <person name="Magnuson J.K."/>
            <person name="James T.Y."/>
            <person name="O'Malley M.A."/>
            <person name="Stajich J.E."/>
            <person name="Spatafora J.W."/>
            <person name="Visel A."/>
            <person name="Grigoriev I.V."/>
        </authorList>
    </citation>
    <scope>NUCLEOTIDE SEQUENCE [LARGE SCALE GENOMIC DNA]</scope>
    <source>
        <strain evidence="8">finn</strain>
    </source>
</reference>
<dbReference type="Pfam" id="PF00520">
    <property type="entry name" value="Ion_trans"/>
    <property type="match status" value="1"/>
</dbReference>
<keyword evidence="8" id="KW-1185">Reference proteome</keyword>
<feature type="transmembrane region" description="Helical" evidence="5">
    <location>
        <begin position="84"/>
        <end position="104"/>
    </location>
</feature>
<dbReference type="GO" id="GO:0016020">
    <property type="term" value="C:membrane"/>
    <property type="evidence" value="ECO:0007669"/>
    <property type="project" value="UniProtKB-SubCell"/>
</dbReference>
<dbReference type="AlphaFoldDB" id="A0A1Y1VL48"/>
<dbReference type="InterPro" id="IPR027359">
    <property type="entry name" value="Volt_channel_dom_sf"/>
</dbReference>
<evidence type="ECO:0000313" key="8">
    <source>
        <dbReference type="Proteomes" id="UP000193719"/>
    </source>
</evidence>
<organism evidence="7 8">
    <name type="scientific">Piromyces finnis</name>
    <dbReference type="NCBI Taxonomy" id="1754191"/>
    <lineage>
        <taxon>Eukaryota</taxon>
        <taxon>Fungi</taxon>
        <taxon>Fungi incertae sedis</taxon>
        <taxon>Chytridiomycota</taxon>
        <taxon>Chytridiomycota incertae sedis</taxon>
        <taxon>Neocallimastigomycetes</taxon>
        <taxon>Neocallimastigales</taxon>
        <taxon>Neocallimastigaceae</taxon>
        <taxon>Piromyces</taxon>
    </lineage>
</organism>
<dbReference type="SUPFAM" id="SSF81324">
    <property type="entry name" value="Voltage-gated potassium channels"/>
    <property type="match status" value="1"/>
</dbReference>
<dbReference type="PANTHER" id="PTHR38483:SF1">
    <property type="entry name" value="ION TRANSPORT DOMAIN-CONTAINING PROTEIN"/>
    <property type="match status" value="1"/>
</dbReference>